<comment type="caution">
    <text evidence="1">The sequence shown here is derived from an EMBL/GenBank/DDBJ whole genome shotgun (WGS) entry which is preliminary data.</text>
</comment>
<protein>
    <submittedName>
        <fullName evidence="1">Uncharacterized protein</fullName>
    </submittedName>
</protein>
<gene>
    <name evidence="1" type="ORF">PoB_004809200</name>
</gene>
<reference evidence="1 2" key="1">
    <citation type="journal article" date="2021" name="Elife">
        <title>Chloroplast acquisition without the gene transfer in kleptoplastic sea slugs, Plakobranchus ocellatus.</title>
        <authorList>
            <person name="Maeda T."/>
            <person name="Takahashi S."/>
            <person name="Yoshida T."/>
            <person name="Shimamura S."/>
            <person name="Takaki Y."/>
            <person name="Nagai Y."/>
            <person name="Toyoda A."/>
            <person name="Suzuki Y."/>
            <person name="Arimoto A."/>
            <person name="Ishii H."/>
            <person name="Satoh N."/>
            <person name="Nishiyama T."/>
            <person name="Hasebe M."/>
            <person name="Maruyama T."/>
            <person name="Minagawa J."/>
            <person name="Obokata J."/>
            <person name="Shigenobu S."/>
        </authorList>
    </citation>
    <scope>NUCLEOTIDE SEQUENCE [LARGE SCALE GENOMIC DNA]</scope>
</reference>
<dbReference type="Proteomes" id="UP000735302">
    <property type="component" value="Unassembled WGS sequence"/>
</dbReference>
<name>A0AAV4BRH2_9GAST</name>
<evidence type="ECO:0000313" key="1">
    <source>
        <dbReference type="EMBL" id="GFO21587.1"/>
    </source>
</evidence>
<dbReference type="AlphaFoldDB" id="A0AAV4BRH2"/>
<evidence type="ECO:0000313" key="2">
    <source>
        <dbReference type="Proteomes" id="UP000735302"/>
    </source>
</evidence>
<sequence>MVCRQTEKQRKERYTLLDGLTSWYADRHRSRGKERYTLLDGLISWSCEASIDHTIGQTATKYKGLLSLIITYRLQLHRIPGTVNYPSHNTRIVGVTTVTTTTTTTITTTTITIITIITIFIN</sequence>
<keyword evidence="2" id="KW-1185">Reference proteome</keyword>
<organism evidence="1 2">
    <name type="scientific">Plakobranchus ocellatus</name>
    <dbReference type="NCBI Taxonomy" id="259542"/>
    <lineage>
        <taxon>Eukaryota</taxon>
        <taxon>Metazoa</taxon>
        <taxon>Spiralia</taxon>
        <taxon>Lophotrochozoa</taxon>
        <taxon>Mollusca</taxon>
        <taxon>Gastropoda</taxon>
        <taxon>Heterobranchia</taxon>
        <taxon>Euthyneura</taxon>
        <taxon>Panpulmonata</taxon>
        <taxon>Sacoglossa</taxon>
        <taxon>Placobranchoidea</taxon>
        <taxon>Plakobranchidae</taxon>
        <taxon>Plakobranchus</taxon>
    </lineage>
</organism>
<dbReference type="EMBL" id="BLXT01005266">
    <property type="protein sequence ID" value="GFO21587.1"/>
    <property type="molecule type" value="Genomic_DNA"/>
</dbReference>
<proteinExistence type="predicted"/>
<accession>A0AAV4BRH2</accession>